<dbReference type="InterPro" id="IPR005844">
    <property type="entry name" value="A-D-PHexomutase_a/b/a-I"/>
</dbReference>
<comment type="similarity">
    <text evidence="1">Belongs to the phosphohexose mutase family.</text>
</comment>
<dbReference type="AlphaFoldDB" id="A0A7R8CUZ3"/>
<dbReference type="GO" id="GO:0005975">
    <property type="term" value="P:carbohydrate metabolic process"/>
    <property type="evidence" value="ECO:0007669"/>
    <property type="project" value="InterPro"/>
</dbReference>
<dbReference type="PANTHER" id="PTHR22573:SF2">
    <property type="entry name" value="PHOSPHOGLUCOMUTASE"/>
    <property type="match status" value="1"/>
</dbReference>
<dbReference type="Gene3D" id="3.40.120.10">
    <property type="entry name" value="Alpha-D-Glucose-1,6-Bisphosphate, subunit A, domain 3"/>
    <property type="match status" value="1"/>
</dbReference>
<keyword evidence="2" id="KW-0479">Metal-binding</keyword>
<name>A0A7R8CUZ3_LEPSM</name>
<evidence type="ECO:0000256" key="2">
    <source>
        <dbReference type="ARBA" id="ARBA00022723"/>
    </source>
</evidence>
<dbReference type="InterPro" id="IPR016066">
    <property type="entry name" value="A-D-PHexomutase_CS"/>
</dbReference>
<evidence type="ECO:0000256" key="1">
    <source>
        <dbReference type="ARBA" id="ARBA00010231"/>
    </source>
</evidence>
<dbReference type="Pfam" id="PF02878">
    <property type="entry name" value="PGM_PMM_I"/>
    <property type="match status" value="1"/>
</dbReference>
<dbReference type="SUPFAM" id="SSF53738">
    <property type="entry name" value="Phosphoglucomutase, first 3 domains"/>
    <property type="match status" value="1"/>
</dbReference>
<dbReference type="Proteomes" id="UP000675881">
    <property type="component" value="Chromosome 5"/>
</dbReference>
<evidence type="ECO:0000256" key="3">
    <source>
        <dbReference type="ARBA" id="ARBA00022842"/>
    </source>
</evidence>
<dbReference type="InterPro" id="IPR016055">
    <property type="entry name" value="A-D-PHexomutase_a/b/a-I/II/III"/>
</dbReference>
<evidence type="ECO:0000313" key="7">
    <source>
        <dbReference type="Proteomes" id="UP000675881"/>
    </source>
</evidence>
<evidence type="ECO:0000256" key="4">
    <source>
        <dbReference type="ARBA" id="ARBA00023235"/>
    </source>
</evidence>
<dbReference type="GO" id="GO:0005829">
    <property type="term" value="C:cytosol"/>
    <property type="evidence" value="ECO:0007669"/>
    <property type="project" value="TreeGrafter"/>
</dbReference>
<reference evidence="6" key="1">
    <citation type="submission" date="2021-02" db="EMBL/GenBank/DDBJ databases">
        <authorList>
            <person name="Bekaert M."/>
        </authorList>
    </citation>
    <scope>NUCLEOTIDE SEQUENCE</scope>
    <source>
        <strain evidence="6">IoA-00</strain>
    </source>
</reference>
<sequence length="161" mass="17284">MKSSKVSTQIFEGQKPGTSGLRKKVKEFFAPNYTENFIQCTLDAIDRKVIQGCTLVVGGDGRYGVPETVGKIIQIAAANGVGKLIVGQRGIFSTPALSCAITKYRADGGIILTASHNPGGPNADFGMKFNMENGEYIKGTNILINSLHGVTGPYVEKIFRR</sequence>
<dbReference type="OrthoDB" id="2291at2759"/>
<gene>
    <name evidence="6" type="ORF">LSAA_9626</name>
</gene>
<keyword evidence="7" id="KW-1185">Reference proteome</keyword>
<protein>
    <submittedName>
        <fullName evidence="6">Pgm</fullName>
        <ecNumber evidence="6">5.4.2.2</ecNumber>
    </submittedName>
</protein>
<dbReference type="GO" id="GO:0000287">
    <property type="term" value="F:magnesium ion binding"/>
    <property type="evidence" value="ECO:0007669"/>
    <property type="project" value="InterPro"/>
</dbReference>
<keyword evidence="3" id="KW-0460">Magnesium</keyword>
<proteinExistence type="inferred from homology"/>
<evidence type="ECO:0000313" key="6">
    <source>
        <dbReference type="EMBL" id="CAF2939249.1"/>
    </source>
</evidence>
<organism evidence="6 7">
    <name type="scientific">Lepeophtheirus salmonis</name>
    <name type="common">Salmon louse</name>
    <name type="synonym">Caligus salmonis</name>
    <dbReference type="NCBI Taxonomy" id="72036"/>
    <lineage>
        <taxon>Eukaryota</taxon>
        <taxon>Metazoa</taxon>
        <taxon>Ecdysozoa</taxon>
        <taxon>Arthropoda</taxon>
        <taxon>Crustacea</taxon>
        <taxon>Multicrustacea</taxon>
        <taxon>Hexanauplia</taxon>
        <taxon>Copepoda</taxon>
        <taxon>Siphonostomatoida</taxon>
        <taxon>Caligidae</taxon>
        <taxon>Lepeophtheirus</taxon>
    </lineage>
</organism>
<dbReference type="GO" id="GO:0004614">
    <property type="term" value="F:phosphoglucomutase activity"/>
    <property type="evidence" value="ECO:0007669"/>
    <property type="project" value="UniProtKB-EC"/>
</dbReference>
<feature type="domain" description="Alpha-D-phosphohexomutase alpha/beta/alpha" evidence="5">
    <location>
        <begin position="14"/>
        <end position="137"/>
    </location>
</feature>
<accession>A0A7R8CUZ3</accession>
<evidence type="ECO:0000259" key="5">
    <source>
        <dbReference type="Pfam" id="PF02878"/>
    </source>
</evidence>
<keyword evidence="4 6" id="KW-0413">Isomerase</keyword>
<dbReference type="EC" id="5.4.2.2" evidence="6"/>
<dbReference type="PANTHER" id="PTHR22573">
    <property type="entry name" value="PHOSPHOHEXOMUTASE FAMILY MEMBER"/>
    <property type="match status" value="1"/>
</dbReference>
<dbReference type="EMBL" id="HG994584">
    <property type="protein sequence ID" value="CAF2939249.1"/>
    <property type="molecule type" value="Genomic_DNA"/>
</dbReference>
<dbReference type="PROSITE" id="PS00710">
    <property type="entry name" value="PGM_PMM"/>
    <property type="match status" value="1"/>
</dbReference>
<dbReference type="InterPro" id="IPR045244">
    <property type="entry name" value="PGM"/>
</dbReference>